<evidence type="ECO:0000256" key="1">
    <source>
        <dbReference type="ARBA" id="ARBA00005560"/>
    </source>
</evidence>
<evidence type="ECO:0000256" key="4">
    <source>
        <dbReference type="ARBA" id="ARBA00023163"/>
    </source>
</evidence>
<comment type="similarity">
    <text evidence="1">Belongs to the TBP family.</text>
</comment>
<evidence type="ECO:0000256" key="2">
    <source>
        <dbReference type="ARBA" id="ARBA00022737"/>
    </source>
</evidence>
<dbReference type="EMBL" id="FOTC01000010">
    <property type="protein sequence ID" value="SFL63517.1"/>
    <property type="molecule type" value="Genomic_DNA"/>
</dbReference>
<dbReference type="GO" id="GO:0006352">
    <property type="term" value="P:DNA-templated transcription initiation"/>
    <property type="evidence" value="ECO:0007669"/>
    <property type="project" value="InterPro"/>
</dbReference>
<dbReference type="SUPFAM" id="SSF55945">
    <property type="entry name" value="TATA-box binding protein-like"/>
    <property type="match status" value="2"/>
</dbReference>
<keyword evidence="3" id="KW-0238">DNA-binding</keyword>
<evidence type="ECO:0000313" key="6">
    <source>
        <dbReference type="Proteomes" id="UP000199607"/>
    </source>
</evidence>
<dbReference type="GO" id="GO:0003677">
    <property type="term" value="F:DNA binding"/>
    <property type="evidence" value="ECO:0007669"/>
    <property type="project" value="UniProtKB-KW"/>
</dbReference>
<proteinExistence type="inferred from homology"/>
<protein>
    <submittedName>
        <fullName evidence="5">TATA binding protein of transcription factor TFIID</fullName>
    </submittedName>
</protein>
<name>A0A1I4JB88_9EURY</name>
<accession>A0A1I4JB88</accession>
<dbReference type="Pfam" id="PF00352">
    <property type="entry name" value="TBP"/>
    <property type="match status" value="2"/>
</dbReference>
<dbReference type="Gene3D" id="3.30.310.10">
    <property type="entry name" value="TATA-Binding Protein"/>
    <property type="match status" value="2"/>
</dbReference>
<gene>
    <name evidence="5" type="ORF">SAMN04487950_4433</name>
</gene>
<dbReference type="AlphaFoldDB" id="A0A1I4JB88"/>
<keyword evidence="4" id="KW-0804">Transcription</keyword>
<sequence length="204" mass="22962">MRDTQLLCYNEYTTMLSIANIVASGKFDLELELATLSKDLRALSMVSEVEHSKKNGDRLLIRFSESNTRGILTRTGVYIFTGANSYDDLETAKHHLFNSLRSLGILSDRFPTDSEVLKPLSIQNIVFTAELDTEGPLDLNNVCILLGMEKTEYEPEQFPGLVYRPDGSSCTILIFSSRKVVFTGINTEQVAHDEFEKLQDELLV</sequence>
<keyword evidence="6" id="KW-1185">Reference proteome</keyword>
<evidence type="ECO:0000313" key="5">
    <source>
        <dbReference type="EMBL" id="SFL63517.1"/>
    </source>
</evidence>
<evidence type="ECO:0000256" key="3">
    <source>
        <dbReference type="ARBA" id="ARBA00023125"/>
    </source>
</evidence>
<reference evidence="6" key="1">
    <citation type="submission" date="2016-10" db="EMBL/GenBank/DDBJ databases">
        <authorList>
            <person name="Varghese N."/>
            <person name="Submissions S."/>
        </authorList>
    </citation>
    <scope>NUCLEOTIDE SEQUENCE [LARGE SCALE GENOMIC DNA]</scope>
    <source>
        <strain evidence="6">CGMCC 1.7738</strain>
    </source>
</reference>
<dbReference type="STRING" id="553466.SAMN04487950_4433"/>
<dbReference type="InterPro" id="IPR012295">
    <property type="entry name" value="TBP_dom_sf"/>
</dbReference>
<keyword evidence="2" id="KW-0677">Repeat</keyword>
<organism evidence="5 6">
    <name type="scientific">Halogranum rubrum</name>
    <dbReference type="NCBI Taxonomy" id="553466"/>
    <lineage>
        <taxon>Archaea</taxon>
        <taxon>Methanobacteriati</taxon>
        <taxon>Methanobacteriota</taxon>
        <taxon>Stenosarchaea group</taxon>
        <taxon>Halobacteria</taxon>
        <taxon>Halobacteriales</taxon>
        <taxon>Haloferacaceae</taxon>
    </lineage>
</organism>
<dbReference type="PANTHER" id="PTHR10126">
    <property type="entry name" value="TATA-BOX BINDING PROTEIN"/>
    <property type="match status" value="1"/>
</dbReference>
<dbReference type="Proteomes" id="UP000199607">
    <property type="component" value="Unassembled WGS sequence"/>
</dbReference>
<dbReference type="InterPro" id="IPR000814">
    <property type="entry name" value="TBP"/>
</dbReference>